<sequence length="339" mass="38580">MAAATQSAPLPAHELVYEPDSLPKLRSNHGQYLDNSSVGWMKETAIETPMDEMRRRFENDGYLYVKNVMPREDVFDVRQSYFEHLAPTGILKPGSNPRDGIFDDAQDPVVHNGVGGRDLPESKDRVERLMSAHTHPMYMFLLEHPKLRGFIKEFMGWEKDVLVKRTLLRHNVPNGFSTGIHYDRIFLRDGEAEFLTAWVPIGDCTAQGGGIMYLEDSSSIGKAMEADFMQRAETFTKEERINGFNVNMAKDGQLSHNAHELSEEILNGKFSGGKSRRWLAGNYEAGDVVFHNPYMIHGAVKNEDPLGRIRLGTDLRFYEEGADLDQRWMQSVWRPDDGL</sequence>
<reference evidence="1 2" key="1">
    <citation type="submission" date="2017-03" db="EMBL/GenBank/DDBJ databases">
        <title>Genomes of endolithic fungi from Antarctica.</title>
        <authorList>
            <person name="Coleine C."/>
            <person name="Masonjones S."/>
            <person name="Stajich J.E."/>
        </authorList>
    </citation>
    <scope>NUCLEOTIDE SEQUENCE [LARGE SCALE GENOMIC DNA]</scope>
    <source>
        <strain evidence="1 2">CCFEE 6315</strain>
    </source>
</reference>
<dbReference type="AlphaFoldDB" id="A0A4V5N4S0"/>
<dbReference type="Pfam" id="PF05721">
    <property type="entry name" value="PhyH"/>
    <property type="match status" value="1"/>
</dbReference>
<dbReference type="SUPFAM" id="SSF51197">
    <property type="entry name" value="Clavaminate synthase-like"/>
    <property type="match status" value="1"/>
</dbReference>
<evidence type="ECO:0008006" key="3">
    <source>
        <dbReference type="Google" id="ProtNLM"/>
    </source>
</evidence>
<name>A0A4V5N4S0_9PEZI</name>
<dbReference type="PANTHER" id="PTHR40128:SF1">
    <property type="entry name" value="PHYTANOYL-COA HYDROXYLASE"/>
    <property type="match status" value="1"/>
</dbReference>
<gene>
    <name evidence="1" type="ORF">B0A50_03300</name>
</gene>
<keyword evidence="2" id="KW-1185">Reference proteome</keyword>
<protein>
    <recommendedName>
        <fullName evidence="3">Phytanoyl-CoA dioxygenase</fullName>
    </recommendedName>
</protein>
<evidence type="ECO:0000313" key="2">
    <source>
        <dbReference type="Proteomes" id="UP000308549"/>
    </source>
</evidence>
<dbReference type="Proteomes" id="UP000308549">
    <property type="component" value="Unassembled WGS sequence"/>
</dbReference>
<accession>A0A4V5N4S0</accession>
<dbReference type="OrthoDB" id="2328924at2759"/>
<proteinExistence type="predicted"/>
<comment type="caution">
    <text evidence="1">The sequence shown here is derived from an EMBL/GenBank/DDBJ whole genome shotgun (WGS) entry which is preliminary data.</text>
</comment>
<dbReference type="PANTHER" id="PTHR40128">
    <property type="entry name" value="EXPRESSED PROTEIN"/>
    <property type="match status" value="1"/>
</dbReference>
<dbReference type="Gene3D" id="2.60.120.620">
    <property type="entry name" value="q2cbj1_9rhob like domain"/>
    <property type="match status" value="1"/>
</dbReference>
<dbReference type="EMBL" id="NAJL01000016">
    <property type="protein sequence ID" value="TKA28889.1"/>
    <property type="molecule type" value="Genomic_DNA"/>
</dbReference>
<dbReference type="InterPro" id="IPR008775">
    <property type="entry name" value="Phytyl_CoA_dOase-like"/>
</dbReference>
<evidence type="ECO:0000313" key="1">
    <source>
        <dbReference type="EMBL" id="TKA28889.1"/>
    </source>
</evidence>
<organism evidence="1 2">
    <name type="scientific">Salinomyces thailandicus</name>
    <dbReference type="NCBI Taxonomy" id="706561"/>
    <lineage>
        <taxon>Eukaryota</taxon>
        <taxon>Fungi</taxon>
        <taxon>Dikarya</taxon>
        <taxon>Ascomycota</taxon>
        <taxon>Pezizomycotina</taxon>
        <taxon>Dothideomycetes</taxon>
        <taxon>Dothideomycetidae</taxon>
        <taxon>Mycosphaerellales</taxon>
        <taxon>Teratosphaeriaceae</taxon>
        <taxon>Salinomyces</taxon>
    </lineage>
</organism>